<dbReference type="InterPro" id="IPR036102">
    <property type="entry name" value="OsmC/Ohrsf"/>
</dbReference>
<dbReference type="PANTHER" id="PTHR39624">
    <property type="entry name" value="PROTEIN INVOLVED IN RIMO-MEDIATED BETA-METHYLTHIOLATION OF RIBOSOMAL PROTEIN S12 YCAO"/>
    <property type="match status" value="1"/>
</dbReference>
<dbReference type="InterPro" id="IPR003718">
    <property type="entry name" value="OsmC/Ohr_fam"/>
</dbReference>
<dbReference type="Pfam" id="PF02566">
    <property type="entry name" value="OsmC"/>
    <property type="match status" value="1"/>
</dbReference>
<dbReference type="Proteomes" id="UP001163328">
    <property type="component" value="Chromosome"/>
</dbReference>
<evidence type="ECO:0000313" key="2">
    <source>
        <dbReference type="Proteomes" id="UP001163328"/>
    </source>
</evidence>
<organism evidence="1 2">
    <name type="scientific">Flavobacterium agricola</name>
    <dbReference type="NCBI Taxonomy" id="2870839"/>
    <lineage>
        <taxon>Bacteria</taxon>
        <taxon>Pseudomonadati</taxon>
        <taxon>Bacteroidota</taxon>
        <taxon>Flavobacteriia</taxon>
        <taxon>Flavobacteriales</taxon>
        <taxon>Flavobacteriaceae</taxon>
        <taxon>Flavobacterium</taxon>
    </lineage>
</organism>
<gene>
    <name evidence="1" type="ORF">K5I29_09950</name>
</gene>
<keyword evidence="2" id="KW-1185">Reference proteome</keyword>
<dbReference type="RefSeq" id="WP_264432959.1">
    <property type="nucleotide sequence ID" value="NZ_CP081495.1"/>
</dbReference>
<protein>
    <submittedName>
        <fullName evidence="1">OsmC family protein</fullName>
    </submittedName>
</protein>
<reference evidence="1" key="1">
    <citation type="submission" date="2021-08" db="EMBL/GenBank/DDBJ databases">
        <title>Flavobacterium sp. strain CC-SYL302.</title>
        <authorList>
            <person name="Lin S.-Y."/>
            <person name="Lee T.-H."/>
            <person name="Young C.-C."/>
        </authorList>
    </citation>
    <scope>NUCLEOTIDE SEQUENCE</scope>
    <source>
        <strain evidence="1">CC-SYL302</strain>
    </source>
</reference>
<name>A0ABY6LZF0_9FLAO</name>
<sequence>MAQVKASIKNNTYKTDLITENISFIADEPAEKGGTNLGPNPKELLVGALASCTAITVRMYANRKEWPLQDVLVDITLDEETTPGTAKFIKKIEFVGPELTEEMKTRLYTIADKCPVNKILNQPIAVVK</sequence>
<dbReference type="EMBL" id="CP081495">
    <property type="protein sequence ID" value="UYW00825.1"/>
    <property type="molecule type" value="Genomic_DNA"/>
</dbReference>
<accession>A0ABY6LZF0</accession>
<dbReference type="InterPro" id="IPR015946">
    <property type="entry name" value="KH_dom-like_a/b"/>
</dbReference>
<evidence type="ECO:0000313" key="1">
    <source>
        <dbReference type="EMBL" id="UYW00825.1"/>
    </source>
</evidence>
<proteinExistence type="predicted"/>
<dbReference type="PANTHER" id="PTHR39624:SF2">
    <property type="entry name" value="OSMC-LIKE PROTEIN"/>
    <property type="match status" value="1"/>
</dbReference>
<dbReference type="Gene3D" id="3.30.300.20">
    <property type="match status" value="1"/>
</dbReference>
<dbReference type="SUPFAM" id="SSF82784">
    <property type="entry name" value="OsmC-like"/>
    <property type="match status" value="1"/>
</dbReference>